<dbReference type="HOGENOM" id="CLU_064706_4_0_2"/>
<feature type="transmembrane region" description="Helical" evidence="1">
    <location>
        <begin position="118"/>
        <end position="135"/>
    </location>
</feature>
<dbReference type="PANTHER" id="PTHR35797:SF1">
    <property type="entry name" value="PROTEASE"/>
    <property type="match status" value="1"/>
</dbReference>
<accession>U1PCS5</accession>
<keyword evidence="1" id="KW-0472">Membrane</keyword>
<keyword evidence="3" id="KW-0645">Protease</keyword>
<feature type="transmembrane region" description="Helical" evidence="1">
    <location>
        <begin position="45"/>
        <end position="65"/>
    </location>
</feature>
<dbReference type="PANTHER" id="PTHR35797">
    <property type="entry name" value="PROTEASE-RELATED"/>
    <property type="match status" value="1"/>
</dbReference>
<dbReference type="GO" id="GO:0080120">
    <property type="term" value="P:CAAX-box protein maturation"/>
    <property type="evidence" value="ECO:0007669"/>
    <property type="project" value="UniProtKB-ARBA"/>
</dbReference>
<feature type="transmembrane region" description="Helical" evidence="1">
    <location>
        <begin position="232"/>
        <end position="254"/>
    </location>
</feature>
<feature type="transmembrane region" description="Helical" evidence="1">
    <location>
        <begin position="16"/>
        <end position="38"/>
    </location>
</feature>
<dbReference type="InterPro" id="IPR042150">
    <property type="entry name" value="MmRce1-like"/>
</dbReference>
<dbReference type="EMBL" id="KE356560">
    <property type="protein sequence ID" value="ERG91362.1"/>
    <property type="molecule type" value="Genomic_DNA"/>
</dbReference>
<gene>
    <name evidence="3" type="ORF">J07HQW1_01396</name>
</gene>
<dbReference type="Pfam" id="PF02517">
    <property type="entry name" value="Rce1-like"/>
    <property type="match status" value="1"/>
</dbReference>
<name>U1PCS5_9EURY</name>
<evidence type="ECO:0000313" key="4">
    <source>
        <dbReference type="Proteomes" id="UP000030649"/>
    </source>
</evidence>
<organism evidence="3 4">
    <name type="scientific">Haloquadratum walsbyi J07HQW1</name>
    <dbReference type="NCBI Taxonomy" id="1238424"/>
    <lineage>
        <taxon>Archaea</taxon>
        <taxon>Methanobacteriati</taxon>
        <taxon>Methanobacteriota</taxon>
        <taxon>Stenosarchaea group</taxon>
        <taxon>Halobacteria</taxon>
        <taxon>Halobacteriales</taxon>
        <taxon>Haloferacaceae</taxon>
        <taxon>Haloquadratum</taxon>
    </lineage>
</organism>
<dbReference type="STRING" id="1238424.J07HQW1_01396"/>
<dbReference type="Proteomes" id="UP000030649">
    <property type="component" value="Unassembled WGS sequence"/>
</dbReference>
<reference evidence="3 4" key="1">
    <citation type="journal article" date="2013" name="PLoS ONE">
        <title>Assembly-driven community genomics of a hypersaline microbial ecosystem.</title>
        <authorList>
            <person name="Podell S."/>
            <person name="Ugalde J.A."/>
            <person name="Narasingarao P."/>
            <person name="Banfield J.F."/>
            <person name="Heidelberg K.B."/>
            <person name="Allen E.E."/>
        </authorList>
    </citation>
    <scope>NUCLEOTIDE SEQUENCE [LARGE SCALE GENOMIC DNA]</scope>
    <source>
        <strain evidence="4">J07HQW1</strain>
    </source>
</reference>
<feature type="transmembrane region" description="Helical" evidence="1">
    <location>
        <begin position="155"/>
        <end position="178"/>
    </location>
</feature>
<feature type="transmembrane region" description="Helical" evidence="1">
    <location>
        <begin position="85"/>
        <end position="106"/>
    </location>
</feature>
<keyword evidence="1" id="KW-1133">Transmembrane helix</keyword>
<proteinExistence type="predicted"/>
<dbReference type="InterPro" id="IPR003675">
    <property type="entry name" value="Rce1/LyrA-like_dom"/>
</dbReference>
<keyword evidence="3" id="KW-0378">Hydrolase</keyword>
<keyword evidence="1" id="KW-0812">Transmembrane</keyword>
<sequence length="286" mass="31156">MNVVDILKKQVSHRPIGTFLIILLTYSALIAAVISTVLKTTSPQVSVAIYAWGPMTSAGATVWLLDESIHDWLGQLRNLRVGIHWYIAGVAMMIIGTEFETLMVLFLHGDVTAPAAPLGTYAFLFGVTLFFAGALEELGWRGFLQPRLQQQFSALWASVGISVLWGLWHVPMILAGLGNFTVFWEYMLNITMMSIIFGWLYNTTHAALPVVMITHASHNMPPIGSPTDEIPAVFNVLSGDAMILLVCAVLIVLYTEPQTLIREGTLPAPPGKGIDNTVSTSGSTTN</sequence>
<dbReference type="AlphaFoldDB" id="U1PCS5"/>
<evidence type="ECO:0000259" key="2">
    <source>
        <dbReference type="Pfam" id="PF02517"/>
    </source>
</evidence>
<evidence type="ECO:0000313" key="3">
    <source>
        <dbReference type="EMBL" id="ERG91362.1"/>
    </source>
</evidence>
<feature type="transmembrane region" description="Helical" evidence="1">
    <location>
        <begin position="190"/>
        <end position="212"/>
    </location>
</feature>
<feature type="domain" description="CAAX prenyl protease 2/Lysostaphin resistance protein A-like" evidence="2">
    <location>
        <begin position="122"/>
        <end position="220"/>
    </location>
</feature>
<dbReference type="GO" id="GO:0004175">
    <property type="term" value="F:endopeptidase activity"/>
    <property type="evidence" value="ECO:0007669"/>
    <property type="project" value="UniProtKB-ARBA"/>
</dbReference>
<protein>
    <submittedName>
        <fullName evidence="3">Putative metal-dependent membrane protease</fullName>
    </submittedName>
</protein>
<evidence type="ECO:0000256" key="1">
    <source>
        <dbReference type="SAM" id="Phobius"/>
    </source>
</evidence>
<dbReference type="GO" id="GO:0006508">
    <property type="term" value="P:proteolysis"/>
    <property type="evidence" value="ECO:0007669"/>
    <property type="project" value="UniProtKB-KW"/>
</dbReference>